<evidence type="ECO:0000256" key="1">
    <source>
        <dbReference type="ARBA" id="ARBA00022741"/>
    </source>
</evidence>
<keyword evidence="2" id="KW-0067">ATP-binding</keyword>
<evidence type="ECO:0000313" key="4">
    <source>
        <dbReference type="EMBL" id="PYH93220.1"/>
    </source>
</evidence>
<reference evidence="4 5" key="1">
    <citation type="submission" date="2018-02" db="EMBL/GenBank/DDBJ databases">
        <title>The genomes of Aspergillus section Nigri reveals drivers in fungal speciation.</title>
        <authorList>
            <consortium name="DOE Joint Genome Institute"/>
            <person name="Vesth T.C."/>
            <person name="Nybo J."/>
            <person name="Theobald S."/>
            <person name="Brandl J."/>
            <person name="Frisvad J.C."/>
            <person name="Nielsen K.F."/>
            <person name="Lyhne E.K."/>
            <person name="Kogle M.E."/>
            <person name="Kuo A."/>
            <person name="Riley R."/>
            <person name="Clum A."/>
            <person name="Nolan M."/>
            <person name="Lipzen A."/>
            <person name="Salamov A."/>
            <person name="Henrissat B."/>
            <person name="Wiebenga A."/>
            <person name="De vries R.P."/>
            <person name="Grigoriev I.V."/>
            <person name="Mortensen U.H."/>
            <person name="Andersen M.R."/>
            <person name="Baker S.E."/>
        </authorList>
    </citation>
    <scope>NUCLEOTIDE SEQUENCE [LARGE SCALE GENOMIC DNA]</scope>
    <source>
        <strain evidence="4 5">CBS 707.79</strain>
    </source>
</reference>
<dbReference type="STRING" id="1448320.A0A319D7I1"/>
<gene>
    <name evidence="4" type="ORF">BO71DRAFT_5531</name>
</gene>
<accession>A0A319D7I1</accession>
<protein>
    <submittedName>
        <fullName evidence="4">AAA-domain-containing protein</fullName>
    </submittedName>
</protein>
<evidence type="ECO:0000313" key="5">
    <source>
        <dbReference type="Proteomes" id="UP000247810"/>
    </source>
</evidence>
<dbReference type="SUPFAM" id="SSF52540">
    <property type="entry name" value="P-loop containing nucleoside triphosphate hydrolases"/>
    <property type="match status" value="1"/>
</dbReference>
<keyword evidence="1" id="KW-0547">Nucleotide-binding</keyword>
<dbReference type="InterPro" id="IPR041569">
    <property type="entry name" value="AAA_lid_3"/>
</dbReference>
<dbReference type="OrthoDB" id="39734at2759"/>
<keyword evidence="5" id="KW-1185">Reference proteome</keyword>
<dbReference type="VEuPathDB" id="FungiDB:BO71DRAFT_5531"/>
<dbReference type="InterPro" id="IPR051701">
    <property type="entry name" value="Mito_OM_Translocase_MSP1"/>
</dbReference>
<dbReference type="Gene3D" id="3.40.50.300">
    <property type="entry name" value="P-loop containing nucleotide triphosphate hydrolases"/>
    <property type="match status" value="1"/>
</dbReference>
<evidence type="ECO:0000256" key="2">
    <source>
        <dbReference type="ARBA" id="ARBA00022840"/>
    </source>
</evidence>
<feature type="domain" description="AAA ATPase AAA+ lid" evidence="3">
    <location>
        <begin position="62"/>
        <end position="98"/>
    </location>
</feature>
<dbReference type="InterPro" id="IPR027417">
    <property type="entry name" value="P-loop_NTPase"/>
</dbReference>
<sequence length="143" mass="16023">MDGLSSNKENPFVIGVTNHPLDIDEAFLRRLPYKVMFGMPGVDERRKILSIFLKEEDLDPLVSIGALADQTEGYSGSDLRSLCGQAALTFAIEESQSQSADNNDAPITIRLNVHHFAKAFKKVRPSVSDRSHQEIERFTELFN</sequence>
<evidence type="ECO:0000259" key="3">
    <source>
        <dbReference type="Pfam" id="PF17862"/>
    </source>
</evidence>
<dbReference type="Gene3D" id="1.10.8.60">
    <property type="match status" value="1"/>
</dbReference>
<dbReference type="AlphaFoldDB" id="A0A319D7I1"/>
<dbReference type="EMBL" id="KZ825897">
    <property type="protein sequence ID" value="PYH93220.1"/>
    <property type="molecule type" value="Genomic_DNA"/>
</dbReference>
<dbReference type="GO" id="GO:0005741">
    <property type="term" value="C:mitochondrial outer membrane"/>
    <property type="evidence" value="ECO:0007669"/>
    <property type="project" value="TreeGrafter"/>
</dbReference>
<organism evidence="4 5">
    <name type="scientific">Aspergillus ellipticus CBS 707.79</name>
    <dbReference type="NCBI Taxonomy" id="1448320"/>
    <lineage>
        <taxon>Eukaryota</taxon>
        <taxon>Fungi</taxon>
        <taxon>Dikarya</taxon>
        <taxon>Ascomycota</taxon>
        <taxon>Pezizomycotina</taxon>
        <taxon>Eurotiomycetes</taxon>
        <taxon>Eurotiomycetidae</taxon>
        <taxon>Eurotiales</taxon>
        <taxon>Aspergillaceae</taxon>
        <taxon>Aspergillus</taxon>
        <taxon>Aspergillus subgen. Circumdati</taxon>
    </lineage>
</organism>
<dbReference type="GO" id="GO:0005524">
    <property type="term" value="F:ATP binding"/>
    <property type="evidence" value="ECO:0007669"/>
    <property type="project" value="UniProtKB-KW"/>
</dbReference>
<proteinExistence type="predicted"/>
<name>A0A319D7I1_9EURO</name>
<dbReference type="Pfam" id="PF17862">
    <property type="entry name" value="AAA_lid_3"/>
    <property type="match status" value="1"/>
</dbReference>
<dbReference type="Proteomes" id="UP000247810">
    <property type="component" value="Unassembled WGS sequence"/>
</dbReference>
<dbReference type="PANTHER" id="PTHR45644">
    <property type="entry name" value="AAA ATPASE, PUTATIVE (AFU_ORTHOLOGUE AFUA_2G12920)-RELATED-RELATED"/>
    <property type="match status" value="1"/>
</dbReference>